<dbReference type="GO" id="GO:0005886">
    <property type="term" value="C:plasma membrane"/>
    <property type="evidence" value="ECO:0007669"/>
    <property type="project" value="UniProtKB-SubCell"/>
</dbReference>
<dbReference type="InterPro" id="IPR003020">
    <property type="entry name" value="HCO3_transpt_euk"/>
</dbReference>
<dbReference type="GO" id="GO:0050801">
    <property type="term" value="P:monoatomic ion homeostasis"/>
    <property type="evidence" value="ECO:0007669"/>
    <property type="project" value="TreeGrafter"/>
</dbReference>
<dbReference type="EMBL" id="HBGN01016914">
    <property type="protein sequence ID" value="CAD9329661.1"/>
    <property type="molecule type" value="Transcribed_RNA"/>
</dbReference>
<proteinExistence type="inferred from homology"/>
<evidence type="ECO:0000259" key="10">
    <source>
        <dbReference type="Pfam" id="PF00955"/>
    </source>
</evidence>
<comment type="subcellular location">
    <subcellularLocation>
        <location evidence="1">Cell membrane</location>
        <topology evidence="1">Multi-pass membrane protein</topology>
    </subcellularLocation>
</comment>
<reference evidence="11" key="1">
    <citation type="submission" date="2021-01" db="EMBL/GenBank/DDBJ databases">
        <authorList>
            <person name="Corre E."/>
            <person name="Pelletier E."/>
            <person name="Niang G."/>
            <person name="Scheremetjew M."/>
            <person name="Finn R."/>
            <person name="Kale V."/>
            <person name="Holt S."/>
            <person name="Cochrane G."/>
            <person name="Meng A."/>
            <person name="Brown T."/>
            <person name="Cohen L."/>
        </authorList>
    </citation>
    <scope>NUCLEOTIDE SEQUENCE</scope>
    <source>
        <strain evidence="11">Pop2</strain>
    </source>
</reference>
<comment type="similarity">
    <text evidence="2">Belongs to the anion exchanger (TC 2.A.31) family.</text>
</comment>
<evidence type="ECO:0000256" key="2">
    <source>
        <dbReference type="ARBA" id="ARBA00010993"/>
    </source>
</evidence>
<feature type="transmembrane region" description="Helical" evidence="8">
    <location>
        <begin position="108"/>
        <end position="132"/>
    </location>
</feature>
<evidence type="ECO:0000256" key="6">
    <source>
        <dbReference type="ARBA" id="ARBA00022989"/>
    </source>
</evidence>
<dbReference type="PANTHER" id="PTHR11453:SF127">
    <property type="entry name" value="SOLUTE CARRIER FAMILY 4 MEMBER 11"/>
    <property type="match status" value="1"/>
</dbReference>
<dbReference type="Gene3D" id="1.10.287.570">
    <property type="entry name" value="Helical hairpin bin"/>
    <property type="match status" value="1"/>
</dbReference>
<feature type="domain" description="Bicarbonate transporter-like transmembrane" evidence="10">
    <location>
        <begin position="83"/>
        <end position="248"/>
    </location>
</feature>
<evidence type="ECO:0000256" key="9">
    <source>
        <dbReference type="SAM" id="SignalP"/>
    </source>
</evidence>
<accession>A0A7S1Z6H0</accession>
<dbReference type="FunFam" id="1.10.287.570:FF:000001">
    <property type="entry name" value="Anion exchange protein"/>
    <property type="match status" value="1"/>
</dbReference>
<evidence type="ECO:0000256" key="5">
    <source>
        <dbReference type="ARBA" id="ARBA00022692"/>
    </source>
</evidence>
<keyword evidence="3" id="KW-0813">Transport</keyword>
<keyword evidence="6 8" id="KW-1133">Transmembrane helix</keyword>
<feature type="transmembrane region" description="Helical" evidence="8">
    <location>
        <begin position="353"/>
        <end position="375"/>
    </location>
</feature>
<evidence type="ECO:0000256" key="4">
    <source>
        <dbReference type="ARBA" id="ARBA00022475"/>
    </source>
</evidence>
<dbReference type="InterPro" id="IPR011531">
    <property type="entry name" value="HCO3_transpt-like_TM_dom"/>
</dbReference>
<protein>
    <recommendedName>
        <fullName evidence="10">Bicarbonate transporter-like transmembrane domain-containing protein</fullName>
    </recommendedName>
</protein>
<evidence type="ECO:0000313" key="11">
    <source>
        <dbReference type="EMBL" id="CAD9329661.1"/>
    </source>
</evidence>
<feature type="transmembrane region" description="Helical" evidence="8">
    <location>
        <begin position="186"/>
        <end position="205"/>
    </location>
</feature>
<gene>
    <name evidence="11" type="ORF">DBRI1063_LOCUS10882</name>
</gene>
<evidence type="ECO:0000256" key="7">
    <source>
        <dbReference type="ARBA" id="ARBA00023136"/>
    </source>
</evidence>
<dbReference type="PANTHER" id="PTHR11453">
    <property type="entry name" value="ANION EXCHANGE PROTEIN"/>
    <property type="match status" value="1"/>
</dbReference>
<name>A0A7S1Z6H0_9STRA</name>
<feature type="transmembrane region" description="Helical" evidence="8">
    <location>
        <begin position="161"/>
        <end position="180"/>
    </location>
</feature>
<keyword evidence="9" id="KW-0732">Signal</keyword>
<feature type="chain" id="PRO_5031002128" description="Bicarbonate transporter-like transmembrane domain-containing protein" evidence="9">
    <location>
        <begin position="27"/>
        <end position="579"/>
    </location>
</feature>
<sequence>MAIKNQKTIMMVMTITLLLQIANVSSFTTSPSHGITNLQTRLHSNVNYVSTSSKRSIMKMSAAVAEEEEDNGSDTLFEGIGVGIKRDYKKRLPFFKSDIQDGLNTQCLAATLFLFFACLAPAVGFGALFSVATNHAIGTMEMVSSTAACGMIYSLTSAQPLTIIGSTGPVLAFVACLAQLSSAMSLPFLPVYAWTGLWVSAILFMSSITSASSLVKYLTRFTDEIFSVLISTIFVVEALSDVGRTFTSPASTFTKALLTLLCASTTFGTATFLKGLRNTTYFTKTVRDTLSNFAPTIGVVTASLIARWAKLTHGAGVASLPSLAIPSTFATTSGRPWLVPLMDLPVWARWGTFLPAIMATVLLFLDQNITVRVVNNPRYKMEKGRRKGNFIDGMHADMLIISILTALTSVVGLPWLVAATVRSISHVRALSTFDKEGNIKGTIEQRVTGFCIHSLIGASIFFAKPRNLLTHVPLPVLMGLFMYLGTSALPGNEMFERIKGLFKDDSVAKKEKWSDTVPKGVVRLFTAIQVACLAAMFWVKESPIGVLFPVVIALLAPLRFGLVKMGVIKKEYMDILDED</sequence>
<evidence type="ECO:0000256" key="8">
    <source>
        <dbReference type="SAM" id="Phobius"/>
    </source>
</evidence>
<dbReference type="GO" id="GO:0005452">
    <property type="term" value="F:solute:inorganic anion antiporter activity"/>
    <property type="evidence" value="ECO:0007669"/>
    <property type="project" value="InterPro"/>
</dbReference>
<feature type="transmembrane region" description="Helical" evidence="8">
    <location>
        <begin position="217"/>
        <end position="236"/>
    </location>
</feature>
<keyword evidence="5 8" id="KW-0812">Transmembrane</keyword>
<keyword evidence="7 8" id="KW-0472">Membrane</keyword>
<dbReference type="AlphaFoldDB" id="A0A7S1Z6H0"/>
<feature type="transmembrane region" description="Helical" evidence="8">
    <location>
        <begin position="544"/>
        <end position="563"/>
    </location>
</feature>
<organism evidence="11">
    <name type="scientific">Ditylum brightwellii</name>
    <dbReference type="NCBI Taxonomy" id="49249"/>
    <lineage>
        <taxon>Eukaryota</taxon>
        <taxon>Sar</taxon>
        <taxon>Stramenopiles</taxon>
        <taxon>Ochrophyta</taxon>
        <taxon>Bacillariophyta</taxon>
        <taxon>Mediophyceae</taxon>
        <taxon>Lithodesmiophycidae</taxon>
        <taxon>Lithodesmiales</taxon>
        <taxon>Lithodesmiaceae</taxon>
        <taxon>Ditylum</taxon>
    </lineage>
</organism>
<evidence type="ECO:0000256" key="1">
    <source>
        <dbReference type="ARBA" id="ARBA00004651"/>
    </source>
</evidence>
<dbReference type="PRINTS" id="PR01231">
    <property type="entry name" value="HCO3TRNSPORT"/>
</dbReference>
<dbReference type="Pfam" id="PF00955">
    <property type="entry name" value="HCO3_cotransp"/>
    <property type="match status" value="2"/>
</dbReference>
<feature type="domain" description="Bicarbonate transporter-like transmembrane" evidence="10">
    <location>
        <begin position="255"/>
        <end position="578"/>
    </location>
</feature>
<feature type="signal peptide" evidence="9">
    <location>
        <begin position="1"/>
        <end position="26"/>
    </location>
</feature>
<feature type="transmembrane region" description="Helical" evidence="8">
    <location>
        <begin position="256"/>
        <end position="277"/>
    </location>
</feature>
<feature type="transmembrane region" description="Helical" evidence="8">
    <location>
        <begin position="468"/>
        <end position="489"/>
    </location>
</feature>
<feature type="transmembrane region" description="Helical" evidence="8">
    <location>
        <begin position="396"/>
        <end position="417"/>
    </location>
</feature>
<dbReference type="GO" id="GO:0006820">
    <property type="term" value="P:monoatomic anion transport"/>
    <property type="evidence" value="ECO:0007669"/>
    <property type="project" value="InterPro"/>
</dbReference>
<feature type="transmembrane region" description="Helical" evidence="8">
    <location>
        <begin position="520"/>
        <end position="538"/>
    </location>
</feature>
<evidence type="ECO:0000256" key="3">
    <source>
        <dbReference type="ARBA" id="ARBA00022448"/>
    </source>
</evidence>
<feature type="transmembrane region" description="Helical" evidence="8">
    <location>
        <begin position="289"/>
        <end position="309"/>
    </location>
</feature>
<keyword evidence="4" id="KW-1003">Cell membrane</keyword>